<feature type="domain" description="Integral membrane bound transporter" evidence="9">
    <location>
        <begin position="732"/>
        <end position="867"/>
    </location>
</feature>
<evidence type="ECO:0000313" key="10">
    <source>
        <dbReference type="EMBL" id="PWN22747.1"/>
    </source>
</evidence>
<feature type="transmembrane region" description="Helical" evidence="6">
    <location>
        <begin position="754"/>
        <end position="777"/>
    </location>
</feature>
<evidence type="ECO:0000259" key="7">
    <source>
        <dbReference type="Pfam" id="PF10334"/>
    </source>
</evidence>
<organism evidence="10 11">
    <name type="scientific">Pseudomicrostroma glucosiphilum</name>
    <dbReference type="NCBI Taxonomy" id="1684307"/>
    <lineage>
        <taxon>Eukaryota</taxon>
        <taxon>Fungi</taxon>
        <taxon>Dikarya</taxon>
        <taxon>Basidiomycota</taxon>
        <taxon>Ustilaginomycotina</taxon>
        <taxon>Exobasidiomycetes</taxon>
        <taxon>Microstromatales</taxon>
        <taxon>Microstromatales incertae sedis</taxon>
        <taxon>Pseudomicrostroma</taxon>
    </lineage>
</organism>
<dbReference type="GeneID" id="37016513"/>
<dbReference type="OrthoDB" id="2274698at2759"/>
<dbReference type="Pfam" id="PF10337">
    <property type="entry name" value="ArAE_2_N"/>
    <property type="match status" value="1"/>
</dbReference>
<feature type="transmembrane region" description="Helical" evidence="6">
    <location>
        <begin position="102"/>
        <end position="122"/>
    </location>
</feature>
<feature type="transmembrane region" description="Helical" evidence="6">
    <location>
        <begin position="813"/>
        <end position="833"/>
    </location>
</feature>
<feature type="transmembrane region" description="Helical" evidence="6">
    <location>
        <begin position="192"/>
        <end position="210"/>
    </location>
</feature>
<feature type="region of interest" description="Disordered" evidence="5">
    <location>
        <begin position="588"/>
        <end position="635"/>
    </location>
</feature>
<evidence type="ECO:0000256" key="3">
    <source>
        <dbReference type="ARBA" id="ARBA00022989"/>
    </source>
</evidence>
<evidence type="ECO:0000256" key="1">
    <source>
        <dbReference type="ARBA" id="ARBA00004141"/>
    </source>
</evidence>
<dbReference type="PANTHER" id="PTHR37994:SF3">
    <property type="entry name" value="ER TRANSPORTER 6TM N-TERMINAL DOMAIN-CONTAINING PROTEIN"/>
    <property type="match status" value="1"/>
</dbReference>
<evidence type="ECO:0000259" key="8">
    <source>
        <dbReference type="Pfam" id="PF10337"/>
    </source>
</evidence>
<dbReference type="PANTHER" id="PTHR37994">
    <property type="entry name" value="ARAE_2_N DOMAIN-CONTAINING PROTEIN-RELATED"/>
    <property type="match status" value="1"/>
</dbReference>
<dbReference type="Pfam" id="PF10334">
    <property type="entry name" value="BRE4"/>
    <property type="match status" value="1"/>
</dbReference>
<keyword evidence="4 6" id="KW-0472">Membrane</keyword>
<feature type="transmembrane region" description="Helical" evidence="6">
    <location>
        <begin position="217"/>
        <end position="235"/>
    </location>
</feature>
<dbReference type="AlphaFoldDB" id="A0A316UBZ2"/>
<keyword evidence="3 6" id="KW-1133">Transmembrane helix</keyword>
<evidence type="ECO:0000256" key="6">
    <source>
        <dbReference type="SAM" id="Phobius"/>
    </source>
</evidence>
<sequence>MTHVMQNEEASPASPDAHAGSGSSGKDFGAAQGPKRDREQSGQPDPASAKEQPKKSVIPDWVTTNIKRSRSLKDLARCWLASWVCILLLLPERSLQTLGQAAFFVCMVTVFLPANLPFFLWIFANGTMVLGACLGWAWGCAAMATALRARSATLLQSQVQTVSAGVAGATNPEAAYQAAIFQAQFLDGRSSAVYGVFLVIGSYAAAVVFTQSPKLRFTAIFMTIVLDVMCTYGPLFPVAQYTLGTTFLLPIGASLGVSFCCMILVFPETLSHSWQNNLIKLLGVSKGYLKIQTDFLSELSQSTDMDSTISTSGAKMMASRMGQLALLDALDGPKKFLPMEMTYAPLSGQDLARLLQPCRLLVLRLIGMGAFRIALQTTSSQSQQGESEDETSADDLTKPVHVHDTHAMLHFREKVVDAEKRNHVVFKEDLLPILVDGSNDMMSKSSAALGTIIAWLEYTNTNRWRGQSAQLHNDHVSNLQTAIDDLEQALHIFTVEERLRLIAPYEQHFDSLNPSEESLLTEEGGKSFRLGARGLFLSLLWCTNAISSAKQVIVLARTCHTLALKRSKSRLWMPSALSKLGHALVSKREGDAGQDWPTDVRNLRNPNVHHQDDDDADANDHLHDESGPTTRVGSMDVERDGAVDETVEKEKAEAQAAQFAIKKEKQRLRRLALRDPDSLPPTKWYHHVGRFIAACHTFFWSPRGVFALRFVIAGVIAWIPSVATQQSSAFSYSQRGLWAIIMAQLSISLTHGELVFSIVSRIVGTVLGALLGAALWYISCGNSPKGNPYGFGAATAVAFVPLVFFRLFAPMQLLVFGLMTFVTLILTIGYSWIDSHLTVSVSSGIGIEVAWRRMLLVLVGIAVGVIIMVIPQPTSTRIAVRQSLAKLSQRNLSLYSSLVEIWAIQSASFEGEKAEEGAKPRRSERQETALISVYRSQLLAAFEAHKAIGARIPLARLDMQLRGRWPGTRYEQLLKAEGNMISALAQLYAVVSDKDYSATWQRRFAHATALLDPSTISDVSLLLSLLAQALQTGSHLPHATFLVRERALRHQSQAIRVEEQLRRMGSHHATPRLSLEILKAEAFMKHVQGAVALQVFLASLDEAAAVVRTLVGEVPLNGYDTLKDRWDDRALLLQA</sequence>
<evidence type="ECO:0000313" key="11">
    <source>
        <dbReference type="Proteomes" id="UP000245942"/>
    </source>
</evidence>
<dbReference type="InterPro" id="IPR049453">
    <property type="entry name" value="Memb_transporter_dom"/>
</dbReference>
<dbReference type="RefSeq" id="XP_025349907.1">
    <property type="nucleotide sequence ID" value="XM_025494779.1"/>
</dbReference>
<dbReference type="STRING" id="1684307.A0A316UBZ2"/>
<feature type="domain" description="DUF2421" evidence="7">
    <location>
        <begin position="871"/>
        <end position="1113"/>
    </location>
</feature>
<dbReference type="InterPro" id="IPR018820">
    <property type="entry name" value="BRE4-related_DUF2421"/>
</dbReference>
<evidence type="ECO:0008006" key="12">
    <source>
        <dbReference type="Google" id="ProtNLM"/>
    </source>
</evidence>
<gene>
    <name evidence="10" type="ORF">BCV69DRAFT_310265</name>
</gene>
<feature type="transmembrane region" description="Helical" evidence="6">
    <location>
        <begin position="247"/>
        <end position="266"/>
    </location>
</feature>
<dbReference type="Pfam" id="PF13515">
    <property type="entry name" value="FUSC_2"/>
    <property type="match status" value="1"/>
</dbReference>
<keyword evidence="2 6" id="KW-0812">Transmembrane</keyword>
<comment type="subcellular location">
    <subcellularLocation>
        <location evidence="1">Membrane</location>
        <topology evidence="1">Multi-pass membrane protein</topology>
    </subcellularLocation>
</comment>
<dbReference type="EMBL" id="KZ819322">
    <property type="protein sequence ID" value="PWN22747.1"/>
    <property type="molecule type" value="Genomic_DNA"/>
</dbReference>
<dbReference type="InterPro" id="IPR018823">
    <property type="entry name" value="ArAE_2_N"/>
</dbReference>
<evidence type="ECO:0000256" key="2">
    <source>
        <dbReference type="ARBA" id="ARBA00022692"/>
    </source>
</evidence>
<dbReference type="Proteomes" id="UP000245942">
    <property type="component" value="Unassembled WGS sequence"/>
</dbReference>
<feature type="region of interest" description="Disordered" evidence="5">
    <location>
        <begin position="1"/>
        <end position="55"/>
    </location>
</feature>
<name>A0A316UBZ2_9BASI</name>
<feature type="domain" description="Putative ER transporter 6TM N-terminal" evidence="8">
    <location>
        <begin position="58"/>
        <end position="503"/>
    </location>
</feature>
<protein>
    <recommendedName>
        <fullName evidence="12">ER transporter 6TM N-terminal domain-containing protein</fullName>
    </recommendedName>
</protein>
<evidence type="ECO:0000259" key="9">
    <source>
        <dbReference type="Pfam" id="PF13515"/>
    </source>
</evidence>
<evidence type="ECO:0000256" key="4">
    <source>
        <dbReference type="ARBA" id="ARBA00023136"/>
    </source>
</evidence>
<reference evidence="10 11" key="1">
    <citation type="journal article" date="2018" name="Mol. Biol. Evol.">
        <title>Broad Genomic Sampling Reveals a Smut Pathogenic Ancestry of the Fungal Clade Ustilaginomycotina.</title>
        <authorList>
            <person name="Kijpornyongpan T."/>
            <person name="Mondo S.J."/>
            <person name="Barry K."/>
            <person name="Sandor L."/>
            <person name="Lee J."/>
            <person name="Lipzen A."/>
            <person name="Pangilinan J."/>
            <person name="LaButti K."/>
            <person name="Hainaut M."/>
            <person name="Henrissat B."/>
            <person name="Grigoriev I.V."/>
            <person name="Spatafora J.W."/>
            <person name="Aime M.C."/>
        </authorList>
    </citation>
    <scope>NUCLEOTIDE SEQUENCE [LARGE SCALE GENOMIC DNA]</scope>
    <source>
        <strain evidence="10 11">MCA 4718</strain>
    </source>
</reference>
<feature type="region of interest" description="Disordered" evidence="5">
    <location>
        <begin position="377"/>
        <end position="398"/>
    </location>
</feature>
<evidence type="ECO:0000256" key="5">
    <source>
        <dbReference type="SAM" id="MobiDB-lite"/>
    </source>
</evidence>
<proteinExistence type="predicted"/>
<feature type="transmembrane region" description="Helical" evidence="6">
    <location>
        <begin position="706"/>
        <end position="723"/>
    </location>
</feature>
<feature type="transmembrane region" description="Helical" evidence="6">
    <location>
        <begin position="129"/>
        <end position="147"/>
    </location>
</feature>
<keyword evidence="11" id="KW-1185">Reference proteome</keyword>
<feature type="transmembrane region" description="Helical" evidence="6">
    <location>
        <begin position="789"/>
        <end position="808"/>
    </location>
</feature>
<feature type="transmembrane region" description="Helical" evidence="6">
    <location>
        <begin position="74"/>
        <end position="90"/>
    </location>
</feature>
<accession>A0A316UBZ2</accession>
<feature type="transmembrane region" description="Helical" evidence="6">
    <location>
        <begin position="853"/>
        <end position="871"/>
    </location>
</feature>
<dbReference type="GO" id="GO:0016020">
    <property type="term" value="C:membrane"/>
    <property type="evidence" value="ECO:0007669"/>
    <property type="project" value="UniProtKB-SubCell"/>
</dbReference>